<keyword evidence="2" id="KW-1003">Cell membrane</keyword>
<comment type="caution">
    <text evidence="7">The sequence shown here is derived from an EMBL/GenBank/DDBJ whole genome shotgun (WGS) entry which is preliminary data.</text>
</comment>
<organism evidence="7 8">
    <name type="scientific">Enterocloster citroniae</name>
    <dbReference type="NCBI Taxonomy" id="358743"/>
    <lineage>
        <taxon>Bacteria</taxon>
        <taxon>Bacillati</taxon>
        <taxon>Bacillota</taxon>
        <taxon>Clostridia</taxon>
        <taxon>Lachnospirales</taxon>
        <taxon>Lachnospiraceae</taxon>
        <taxon>Enterocloster</taxon>
    </lineage>
</organism>
<evidence type="ECO:0000313" key="8">
    <source>
        <dbReference type="Proteomes" id="UP000708338"/>
    </source>
</evidence>
<protein>
    <recommendedName>
        <fullName evidence="9">Polysaccharide biosynthesis protein</fullName>
    </recommendedName>
</protein>
<dbReference type="RefSeq" id="WP_117450950.1">
    <property type="nucleotide sequence ID" value="NZ_CABJDD010000004.1"/>
</dbReference>
<accession>A0AA41FNY5</accession>
<feature type="transmembrane region" description="Helical" evidence="6">
    <location>
        <begin position="314"/>
        <end position="335"/>
    </location>
</feature>
<evidence type="ECO:0008006" key="9">
    <source>
        <dbReference type="Google" id="ProtNLM"/>
    </source>
</evidence>
<name>A0AA41FNY5_9FIRM</name>
<dbReference type="InterPro" id="IPR050833">
    <property type="entry name" value="Poly_Biosynth_Transport"/>
</dbReference>
<feature type="transmembrane region" description="Helical" evidence="6">
    <location>
        <begin position="113"/>
        <end position="130"/>
    </location>
</feature>
<feature type="transmembrane region" description="Helical" evidence="6">
    <location>
        <begin position="276"/>
        <end position="302"/>
    </location>
</feature>
<evidence type="ECO:0000256" key="3">
    <source>
        <dbReference type="ARBA" id="ARBA00022692"/>
    </source>
</evidence>
<evidence type="ECO:0000256" key="6">
    <source>
        <dbReference type="SAM" id="Phobius"/>
    </source>
</evidence>
<feature type="transmembrane region" description="Helical" evidence="6">
    <location>
        <begin position="342"/>
        <end position="362"/>
    </location>
</feature>
<feature type="transmembrane region" description="Helical" evidence="6">
    <location>
        <begin position="165"/>
        <end position="182"/>
    </location>
</feature>
<feature type="transmembrane region" description="Helical" evidence="6">
    <location>
        <begin position="247"/>
        <end position="264"/>
    </location>
</feature>
<feature type="transmembrane region" description="Helical" evidence="6">
    <location>
        <begin position="42"/>
        <end position="64"/>
    </location>
</feature>
<keyword evidence="3 6" id="KW-0812">Transmembrane</keyword>
<proteinExistence type="predicted"/>
<evidence type="ECO:0000256" key="1">
    <source>
        <dbReference type="ARBA" id="ARBA00004651"/>
    </source>
</evidence>
<dbReference type="Proteomes" id="UP000708338">
    <property type="component" value="Unassembled WGS sequence"/>
</dbReference>
<gene>
    <name evidence="7" type="ORF">GPL26_27340</name>
</gene>
<dbReference type="GO" id="GO:0005886">
    <property type="term" value="C:plasma membrane"/>
    <property type="evidence" value="ECO:0007669"/>
    <property type="project" value="UniProtKB-SubCell"/>
</dbReference>
<keyword evidence="4 6" id="KW-1133">Transmembrane helix</keyword>
<feature type="transmembrane region" description="Helical" evidence="6">
    <location>
        <begin position="7"/>
        <end position="30"/>
    </location>
</feature>
<dbReference type="EMBL" id="WQPS01000125">
    <property type="protein sequence ID" value="MBT9813293.1"/>
    <property type="molecule type" value="Genomic_DNA"/>
</dbReference>
<feature type="transmembrane region" description="Helical" evidence="6">
    <location>
        <begin position="368"/>
        <end position="393"/>
    </location>
</feature>
<dbReference type="AlphaFoldDB" id="A0AA41FNY5"/>
<evidence type="ECO:0000256" key="4">
    <source>
        <dbReference type="ARBA" id="ARBA00022989"/>
    </source>
</evidence>
<evidence type="ECO:0000256" key="2">
    <source>
        <dbReference type="ARBA" id="ARBA00022475"/>
    </source>
</evidence>
<dbReference type="PANTHER" id="PTHR30250">
    <property type="entry name" value="PST FAMILY PREDICTED COLANIC ACID TRANSPORTER"/>
    <property type="match status" value="1"/>
</dbReference>
<keyword evidence="5 6" id="KW-0472">Membrane</keyword>
<sequence length="397" mass="44445">MKKYRKIAVDLLVNIISYGLPIVLLQFLLLPILARDMSEDNYGLLLSLTSVVSIFAEMTCGNLANVRILLNDEYLRKDAIGNFKSLLYIMVFLSSFVVGLVSILLYSVSIQETILLLIYYILLSFRSYYITGFRIENNYNKLMINNMIMCVGYLIGIALFQVWAVWQIAYIIPAGLTCLHACKKTNLLKEQKRVTAEFMPLTNKTGSFMISYVLGSGMTYFDRIYLYPILGGAAVSTYHVSTLMGKFLSMLIAPMNMVILSYAAKIKVFTQKMKLGIIIADLIFCGGFAFGAIFLSPIVIQVLYPQYFSLAKEFIPIVTVATCIFSAATVLRVIAMRLVSHNMIFVIESVYAILYVCMSVFFLSLNGLMGFCYATLVAAIVRFSLFGGSLLLYGKGN</sequence>
<dbReference type="PANTHER" id="PTHR30250:SF11">
    <property type="entry name" value="O-ANTIGEN TRANSPORTER-RELATED"/>
    <property type="match status" value="1"/>
</dbReference>
<evidence type="ECO:0000256" key="5">
    <source>
        <dbReference type="ARBA" id="ARBA00023136"/>
    </source>
</evidence>
<feature type="transmembrane region" description="Helical" evidence="6">
    <location>
        <begin position="142"/>
        <end position="159"/>
    </location>
</feature>
<evidence type="ECO:0000313" key="7">
    <source>
        <dbReference type="EMBL" id="MBT9813293.1"/>
    </source>
</evidence>
<feature type="transmembrane region" description="Helical" evidence="6">
    <location>
        <begin position="85"/>
        <end position="107"/>
    </location>
</feature>
<reference evidence="7" key="1">
    <citation type="journal article" date="2021" name="Gut Microbes">
        <title>A synthetic consortium of 100 gut commensals modulates the composition and function in a colon model of the microbiome of elderly subjects.</title>
        <authorList>
            <person name="Perez M."/>
            <person name="Ntemiri A."/>
            <person name="Tan H."/>
            <person name="Harris H.M.B."/>
            <person name="Roager H.M."/>
            <person name="Ribiere C."/>
            <person name="O'Toole P.W."/>
        </authorList>
    </citation>
    <scope>NUCLEOTIDE SEQUENCE</scope>
    <source>
        <strain evidence="7">MCC335</strain>
    </source>
</reference>
<comment type="subcellular location">
    <subcellularLocation>
        <location evidence="1">Cell membrane</location>
        <topology evidence="1">Multi-pass membrane protein</topology>
    </subcellularLocation>
</comment>